<keyword evidence="6" id="KW-1185">Reference proteome</keyword>
<proteinExistence type="predicted"/>
<evidence type="ECO:0000313" key="5">
    <source>
        <dbReference type="EMBL" id="OWJ67102.1"/>
    </source>
</evidence>
<dbReference type="PROSITE" id="PS00583">
    <property type="entry name" value="PFKB_KINASES_1"/>
    <property type="match status" value="1"/>
</dbReference>
<organism evidence="5 6">
    <name type="scientific">Inquilinus limosus</name>
    <dbReference type="NCBI Taxonomy" id="171674"/>
    <lineage>
        <taxon>Bacteria</taxon>
        <taxon>Pseudomonadati</taxon>
        <taxon>Pseudomonadota</taxon>
        <taxon>Alphaproteobacteria</taxon>
        <taxon>Rhodospirillales</taxon>
        <taxon>Rhodospirillaceae</taxon>
        <taxon>Inquilinus</taxon>
    </lineage>
</organism>
<feature type="domain" description="Carbohydrate kinase PfkB" evidence="4">
    <location>
        <begin position="191"/>
        <end position="475"/>
    </location>
</feature>
<keyword evidence="2" id="KW-0418">Kinase</keyword>
<sequence>MGRIEAAPNRPSVLRCHRHRLAREIVALGPLGQPDAGELVGEVPFAAEGGGAVLEGEGHGADAELVAPGEAVEAAAQGLAVAERAVIGSGRGIDDVIAAAMPVRQEGQHCRRQHAARGDLPAIGTGRGRRVRRQDGDRAAEQQDDQEGDASHGPGCCRLRRRFATPDLAFRRRPKQGAAVRERDRMPLPVWCFGAAHIDRQARAHRGVRLGTSNPVTIRTSLGGVARNVAETLARLGLPVGLVSRLGSDPSADRILAEMARLGLDLSLVGRSETSGTASYTAVLEPDGDMAVAIADMGIYDEMGPGALAPALTAARPASAWFVDANLPAEGLAAVLSHPGRPGLVAVDAVSSPKAEKLCGLLGRIDLLCLNRDEAEAITGQPVTDETTAWAALRRLRAEGVGRVVLNRGDAGALIADSAGEATVPACPAQVVDVTGAGDAAMAGTLYGLVTGLPLAEAARLGRAAAALALEAPSAVPVTLTADALRRRALLST</sequence>
<dbReference type="CDD" id="cd01941">
    <property type="entry name" value="YeiC_kinase_like"/>
    <property type="match status" value="1"/>
</dbReference>
<evidence type="ECO:0000313" key="6">
    <source>
        <dbReference type="Proteomes" id="UP000196655"/>
    </source>
</evidence>
<dbReference type="PANTHER" id="PTHR10584:SF166">
    <property type="entry name" value="RIBOKINASE"/>
    <property type="match status" value="1"/>
</dbReference>
<gene>
    <name evidence="5" type="ORF">BWR60_11235</name>
</gene>
<dbReference type="AlphaFoldDB" id="A0A211ZPA0"/>
<comment type="caution">
    <text evidence="5">The sequence shown here is derived from an EMBL/GenBank/DDBJ whole genome shotgun (WGS) entry which is preliminary data.</text>
</comment>
<protein>
    <recommendedName>
        <fullName evidence="4">Carbohydrate kinase PfkB domain-containing protein</fullName>
    </recommendedName>
</protein>
<dbReference type="GO" id="GO:0016301">
    <property type="term" value="F:kinase activity"/>
    <property type="evidence" value="ECO:0007669"/>
    <property type="project" value="UniProtKB-KW"/>
</dbReference>
<name>A0A211ZPA0_9PROT</name>
<dbReference type="STRING" id="1122125.GCA_000423185_03743"/>
<evidence type="ECO:0000256" key="3">
    <source>
        <dbReference type="SAM" id="MobiDB-lite"/>
    </source>
</evidence>
<accession>A0A211ZPA0</accession>
<dbReference type="InterPro" id="IPR002173">
    <property type="entry name" value="Carboh/pur_kinase_PfkB_CS"/>
</dbReference>
<dbReference type="Pfam" id="PF00294">
    <property type="entry name" value="PfkB"/>
    <property type="match status" value="1"/>
</dbReference>
<evidence type="ECO:0000256" key="1">
    <source>
        <dbReference type="ARBA" id="ARBA00022679"/>
    </source>
</evidence>
<keyword evidence="1" id="KW-0808">Transferase</keyword>
<dbReference type="SUPFAM" id="SSF53613">
    <property type="entry name" value="Ribokinase-like"/>
    <property type="match status" value="1"/>
</dbReference>
<evidence type="ECO:0000259" key="4">
    <source>
        <dbReference type="Pfam" id="PF00294"/>
    </source>
</evidence>
<feature type="region of interest" description="Disordered" evidence="3">
    <location>
        <begin position="108"/>
        <end position="158"/>
    </location>
</feature>
<reference evidence="6" key="1">
    <citation type="submission" date="2017-05" db="EMBL/GenBank/DDBJ databases">
        <authorList>
            <person name="Macchi M."/>
            <person name="Festa S."/>
            <person name="Coppotelli B.M."/>
            <person name="Morelli I.S."/>
        </authorList>
    </citation>
    <scope>NUCLEOTIDE SEQUENCE [LARGE SCALE GENOMIC DNA]</scope>
    <source>
        <strain evidence="6">I</strain>
    </source>
</reference>
<dbReference type="EMBL" id="NHON01000016">
    <property type="protein sequence ID" value="OWJ67102.1"/>
    <property type="molecule type" value="Genomic_DNA"/>
</dbReference>
<dbReference type="GO" id="GO:0005829">
    <property type="term" value="C:cytosol"/>
    <property type="evidence" value="ECO:0007669"/>
    <property type="project" value="TreeGrafter"/>
</dbReference>
<evidence type="ECO:0000256" key="2">
    <source>
        <dbReference type="ARBA" id="ARBA00022777"/>
    </source>
</evidence>
<dbReference type="InterPro" id="IPR029056">
    <property type="entry name" value="Ribokinase-like"/>
</dbReference>
<dbReference type="PANTHER" id="PTHR10584">
    <property type="entry name" value="SUGAR KINASE"/>
    <property type="match status" value="1"/>
</dbReference>
<dbReference type="Proteomes" id="UP000196655">
    <property type="component" value="Unassembled WGS sequence"/>
</dbReference>
<dbReference type="InterPro" id="IPR011611">
    <property type="entry name" value="PfkB_dom"/>
</dbReference>
<dbReference type="Gene3D" id="3.40.1190.20">
    <property type="match status" value="1"/>
</dbReference>